<keyword evidence="1" id="KW-0812">Transmembrane</keyword>
<evidence type="ECO:0000313" key="3">
    <source>
        <dbReference type="Proteomes" id="UP000177287"/>
    </source>
</evidence>
<evidence type="ECO:0000256" key="1">
    <source>
        <dbReference type="SAM" id="Phobius"/>
    </source>
</evidence>
<dbReference type="EMBL" id="MHUF01000011">
    <property type="protein sequence ID" value="OHA72824.1"/>
    <property type="molecule type" value="Genomic_DNA"/>
</dbReference>
<keyword evidence="1" id="KW-1133">Transmembrane helix</keyword>
<gene>
    <name evidence="2" type="ORF">A3A27_00275</name>
</gene>
<evidence type="ECO:0000313" key="2">
    <source>
        <dbReference type="EMBL" id="OHA72824.1"/>
    </source>
</evidence>
<dbReference type="Proteomes" id="UP000177287">
    <property type="component" value="Unassembled WGS sequence"/>
</dbReference>
<feature type="transmembrane region" description="Helical" evidence="1">
    <location>
        <begin position="74"/>
        <end position="97"/>
    </location>
</feature>
<reference evidence="2 3" key="1">
    <citation type="journal article" date="2016" name="Nat. Commun.">
        <title>Thousands of microbial genomes shed light on interconnected biogeochemical processes in an aquifer system.</title>
        <authorList>
            <person name="Anantharaman K."/>
            <person name="Brown C.T."/>
            <person name="Hug L.A."/>
            <person name="Sharon I."/>
            <person name="Castelle C.J."/>
            <person name="Probst A.J."/>
            <person name="Thomas B.C."/>
            <person name="Singh A."/>
            <person name="Wilkins M.J."/>
            <person name="Karaoz U."/>
            <person name="Brodie E.L."/>
            <person name="Williams K.H."/>
            <person name="Hubbard S.S."/>
            <person name="Banfield J.F."/>
        </authorList>
    </citation>
    <scope>NUCLEOTIDE SEQUENCE [LARGE SCALE GENOMIC DNA]</scope>
</reference>
<accession>A0A1G2RIZ7</accession>
<keyword evidence="1" id="KW-0472">Membrane</keyword>
<dbReference type="AlphaFoldDB" id="A0A1G2RIZ7"/>
<proteinExistence type="predicted"/>
<sequence>MGAAAPANIITNMAKIIQKDGLKPEDIQFLTKLFYGLVGIASSFAFFLVLYWVLRLDSAITDVITNTYSTPLYFWPYVILTLGAIALFGVNISLLVYRWRKFGPPRIKIESGRRPTSTTPTTRVELLYKK</sequence>
<name>A0A1G2RIZ7_9BACT</name>
<organism evidence="2 3">
    <name type="scientific">Candidatus Wildermuthbacteria bacterium RIFCSPLOWO2_01_FULL_47_18</name>
    <dbReference type="NCBI Taxonomy" id="1802460"/>
    <lineage>
        <taxon>Bacteria</taxon>
        <taxon>Candidatus Wildermuthiibacteriota</taxon>
    </lineage>
</organism>
<feature type="transmembrane region" description="Helical" evidence="1">
    <location>
        <begin position="33"/>
        <end position="54"/>
    </location>
</feature>
<protein>
    <submittedName>
        <fullName evidence="2">Uncharacterized protein</fullName>
    </submittedName>
</protein>
<comment type="caution">
    <text evidence="2">The sequence shown here is derived from an EMBL/GenBank/DDBJ whole genome shotgun (WGS) entry which is preliminary data.</text>
</comment>